<evidence type="ECO:0000256" key="2">
    <source>
        <dbReference type="SAM" id="MobiDB-lite"/>
    </source>
</evidence>
<proteinExistence type="predicted"/>
<dbReference type="Gene3D" id="3.30.160.20">
    <property type="match status" value="1"/>
</dbReference>
<feature type="compositionally biased region" description="Polar residues" evidence="2">
    <location>
        <begin position="84"/>
        <end position="106"/>
    </location>
</feature>
<feature type="compositionally biased region" description="Low complexity" evidence="2">
    <location>
        <begin position="28"/>
        <end position="40"/>
    </location>
</feature>
<keyword evidence="1" id="KW-0694">RNA-binding</keyword>
<dbReference type="Gramene" id="Vigun05g297900.1.v1.2">
    <property type="protein sequence ID" value="Vigun05g297900.1.v1.2"/>
    <property type="gene ID" value="Vigun05g297900.v1.2"/>
</dbReference>
<dbReference type="OrthoDB" id="786951at2759"/>
<dbReference type="CDD" id="cd19869">
    <property type="entry name" value="DSRM_DCL_plant"/>
    <property type="match status" value="1"/>
</dbReference>
<dbReference type="EMBL" id="CP039354">
    <property type="protein sequence ID" value="QCE08844.1"/>
    <property type="molecule type" value="Genomic_DNA"/>
</dbReference>
<gene>
    <name evidence="4" type="ORF">DEO72_LG10g62</name>
</gene>
<evidence type="ECO:0000313" key="4">
    <source>
        <dbReference type="EMBL" id="QCE08844.1"/>
    </source>
</evidence>
<organism evidence="4 5">
    <name type="scientific">Vigna unguiculata</name>
    <name type="common">Cowpea</name>
    <dbReference type="NCBI Taxonomy" id="3917"/>
    <lineage>
        <taxon>Eukaryota</taxon>
        <taxon>Viridiplantae</taxon>
        <taxon>Streptophyta</taxon>
        <taxon>Embryophyta</taxon>
        <taxon>Tracheophyta</taxon>
        <taxon>Spermatophyta</taxon>
        <taxon>Magnoliopsida</taxon>
        <taxon>eudicotyledons</taxon>
        <taxon>Gunneridae</taxon>
        <taxon>Pentapetalae</taxon>
        <taxon>rosids</taxon>
        <taxon>fabids</taxon>
        <taxon>Fabales</taxon>
        <taxon>Fabaceae</taxon>
        <taxon>Papilionoideae</taxon>
        <taxon>50 kb inversion clade</taxon>
        <taxon>NPAAA clade</taxon>
        <taxon>indigoferoid/millettioid clade</taxon>
        <taxon>Phaseoleae</taxon>
        <taxon>Vigna</taxon>
    </lineage>
</organism>
<name>A0A4D6N7P4_VIGUN</name>
<protein>
    <submittedName>
        <fullName evidence="4">Endoribonuclease Dicer</fullName>
    </submittedName>
</protein>
<keyword evidence="5" id="KW-1185">Reference proteome</keyword>
<dbReference type="Pfam" id="PF14709">
    <property type="entry name" value="DND1_DSRM"/>
    <property type="match status" value="1"/>
</dbReference>
<evidence type="ECO:0000313" key="5">
    <source>
        <dbReference type="Proteomes" id="UP000501690"/>
    </source>
</evidence>
<dbReference type="AlphaFoldDB" id="A0A4D6N7P4"/>
<dbReference type="GO" id="GO:0003723">
    <property type="term" value="F:RNA binding"/>
    <property type="evidence" value="ECO:0007669"/>
    <property type="project" value="UniProtKB-UniRule"/>
</dbReference>
<sequence>MENNCSHTPKLAVNLKHLPPIDPFPVTNPSSNSKSKLNNSFCSRPAAKAGNRKHSLGKMMHASDKDIVKEPSSGMTKIVAEEAFSTSSNQKSKSCGSTPTIPSQREQGMKKGTARSTLYEICAANHWKPPFFECCKEEGPSHEKMFTFKVIITVEASGNTLECYGAPHRKKKEAADHAAEGALFYLKYCQ</sequence>
<evidence type="ECO:0000256" key="1">
    <source>
        <dbReference type="PROSITE-ProRule" id="PRU00266"/>
    </source>
</evidence>
<dbReference type="Proteomes" id="UP000501690">
    <property type="component" value="Linkage Group LG10"/>
</dbReference>
<reference evidence="4 5" key="1">
    <citation type="submission" date="2019-04" db="EMBL/GenBank/DDBJ databases">
        <title>An improved genome assembly and genetic linkage map for asparagus bean, Vigna unguiculata ssp. sesquipedialis.</title>
        <authorList>
            <person name="Xia Q."/>
            <person name="Zhang R."/>
            <person name="Dong Y."/>
        </authorList>
    </citation>
    <scope>NUCLEOTIDE SEQUENCE [LARGE SCALE GENOMIC DNA]</scope>
    <source>
        <tissue evidence="4">Leaf</tissue>
    </source>
</reference>
<dbReference type="SUPFAM" id="SSF54768">
    <property type="entry name" value="dsRNA-binding domain-like"/>
    <property type="match status" value="1"/>
</dbReference>
<dbReference type="InterPro" id="IPR014720">
    <property type="entry name" value="dsRBD_dom"/>
</dbReference>
<dbReference type="SMART" id="SM00358">
    <property type="entry name" value="DSRM"/>
    <property type="match status" value="1"/>
</dbReference>
<feature type="domain" description="DRBM" evidence="3">
    <location>
        <begin position="113"/>
        <end position="188"/>
    </location>
</feature>
<feature type="region of interest" description="Disordered" evidence="2">
    <location>
        <begin position="24"/>
        <end position="56"/>
    </location>
</feature>
<feature type="region of interest" description="Disordered" evidence="2">
    <location>
        <begin position="83"/>
        <end position="110"/>
    </location>
</feature>
<dbReference type="PROSITE" id="PS50137">
    <property type="entry name" value="DS_RBD"/>
    <property type="match status" value="1"/>
</dbReference>
<accession>A0A4D6N7P4</accession>
<evidence type="ECO:0000259" key="3">
    <source>
        <dbReference type="PROSITE" id="PS50137"/>
    </source>
</evidence>